<protein>
    <recommendedName>
        <fullName evidence="4">Cell wall binding repeat protein</fullName>
    </recommendedName>
</protein>
<sequence>MNKYSSKAVKTAATVGMSLAMVLSAAAPVMADSSTAIKGGICDGLMDDKTADCGAQVYLEILSQLDGAKFSTVTLDNDMKALNKEGEKVNILEVIADYASELDAFAKSGVGYTEKANITTWTNVIKGIEAYAGEGSIKAKDVKDTSKLAKVMKNTNNETGKEHDWSVINDDNYLDAKAALKELKDFKADYGKYLGIDSDGEYSNDLAGAVQDTYVSLNNNINEHLGVTADKDLSFFVLAFDTILQNDLDGKTTDIQTEVEKGNKNSTIALILQGEKKEEVKTLDPAKIELNNKTQIKKRIDLIKNHSYYDRFKDEDSVIAILDAYQELLDNIGTNADVLKSDEYNAFIKTKVANVKADNKVTLKEFLKNIDEDKNLKTDKEKAEKLASLLNSEQWVILKDAKEEVMDSIYTMETRKVGNYYVNKSDYTTNSTSAQRSTFNNTFPGYLYALVDKEEGLFGYDLVEKQMNEVAEALEAVTTAIAKITPANIKATDKKTLEAAEDAIYELTKGGDYEDNLTKTEAKTVRAAETKIENLREAFDNLGTTAVAGWYDMGNGNWGYNNEDGTPAAYKWVASGSDWYMIKDGKMLRNTWLATDGGRWYYLDNAGKMVTNQSVDGCWINSYGVYMSPSYNG</sequence>
<evidence type="ECO:0000313" key="2">
    <source>
        <dbReference type="EMBL" id="PXX73719.1"/>
    </source>
</evidence>
<evidence type="ECO:0000313" key="3">
    <source>
        <dbReference type="Proteomes" id="UP000247612"/>
    </source>
</evidence>
<feature type="chain" id="PRO_5016301081" description="Cell wall binding repeat protein" evidence="1">
    <location>
        <begin position="32"/>
        <end position="633"/>
    </location>
</feature>
<gene>
    <name evidence="2" type="ORF">DES51_1315</name>
</gene>
<proteinExistence type="predicted"/>
<dbReference type="RefSeq" id="WP_110370668.1">
    <property type="nucleotide sequence ID" value="NZ_QJKH01000031.1"/>
</dbReference>
<dbReference type="AlphaFoldDB" id="A0A318KCS0"/>
<name>A0A318KCS0_9FIRM</name>
<accession>A0A318KCS0</accession>
<comment type="caution">
    <text evidence="2">The sequence shown here is derived from an EMBL/GenBank/DDBJ whole genome shotgun (WGS) entry which is preliminary data.</text>
</comment>
<dbReference type="Proteomes" id="UP000247612">
    <property type="component" value="Unassembled WGS sequence"/>
</dbReference>
<evidence type="ECO:0000256" key="1">
    <source>
        <dbReference type="SAM" id="SignalP"/>
    </source>
</evidence>
<feature type="signal peptide" evidence="1">
    <location>
        <begin position="1"/>
        <end position="31"/>
    </location>
</feature>
<keyword evidence="1" id="KW-0732">Signal</keyword>
<evidence type="ECO:0008006" key="4">
    <source>
        <dbReference type="Google" id="ProtNLM"/>
    </source>
</evidence>
<dbReference type="SUPFAM" id="SSF69360">
    <property type="entry name" value="Cell wall binding repeat"/>
    <property type="match status" value="1"/>
</dbReference>
<reference evidence="2 3" key="1">
    <citation type="submission" date="2018-05" db="EMBL/GenBank/DDBJ databases">
        <title>Genomic Encyclopedia of Type Strains, Phase IV (KMG-IV): sequencing the most valuable type-strain genomes for metagenomic binning, comparative biology and taxonomic classification.</title>
        <authorList>
            <person name="Goeker M."/>
        </authorList>
    </citation>
    <scope>NUCLEOTIDE SEQUENCE [LARGE SCALE GENOMIC DNA]</scope>
    <source>
        <strain evidence="2 3">JC118</strain>
    </source>
</reference>
<keyword evidence="3" id="KW-1185">Reference proteome</keyword>
<dbReference type="EMBL" id="QJKH01000031">
    <property type="protein sequence ID" value="PXX73719.1"/>
    <property type="molecule type" value="Genomic_DNA"/>
</dbReference>
<dbReference type="Gene3D" id="2.10.270.10">
    <property type="entry name" value="Cholin Binding"/>
    <property type="match status" value="1"/>
</dbReference>
<organism evidence="2 3">
    <name type="scientific">Dielma fastidiosa</name>
    <dbReference type="NCBI Taxonomy" id="1034346"/>
    <lineage>
        <taxon>Bacteria</taxon>
        <taxon>Bacillati</taxon>
        <taxon>Bacillota</taxon>
        <taxon>Erysipelotrichia</taxon>
        <taxon>Erysipelotrichales</taxon>
        <taxon>Erysipelotrichaceae</taxon>
        <taxon>Dielma</taxon>
    </lineage>
</organism>